<evidence type="ECO:0000256" key="1">
    <source>
        <dbReference type="SAM" id="Phobius"/>
    </source>
</evidence>
<dbReference type="HOGENOM" id="CLU_1653270_0_0_1"/>
<proteinExistence type="predicted"/>
<keyword evidence="1" id="KW-0812">Transmembrane</keyword>
<feature type="transmembrane region" description="Helical" evidence="1">
    <location>
        <begin position="72"/>
        <end position="90"/>
    </location>
</feature>
<sequence length="160" mass="18929">MFLLQIYLLPIAFIFSIMWIITFIESSTAQNLETLIEYYFPNYQKPYLLLFFIVATLIFIMNQFFNKKRYANFVLFQLTTTMFIGTLTFAPSFIQYLSITSNMSLLISYILYMLRLKGTAAYFNLSVILSNIFIFAFGLNNSLYNKYLIIRKLYLLSGIW</sequence>
<gene>
    <name evidence="2" type="ORF">SLOPH_597</name>
</gene>
<accession>S7XV82</accession>
<comment type="caution">
    <text evidence="2">The sequence shown here is derived from an EMBL/GenBank/DDBJ whole genome shotgun (WGS) entry which is preliminary data.</text>
</comment>
<dbReference type="EMBL" id="ATCN01000116">
    <property type="protein sequence ID" value="EPR79778.1"/>
    <property type="molecule type" value="Genomic_DNA"/>
</dbReference>
<feature type="transmembrane region" description="Helical" evidence="1">
    <location>
        <begin position="7"/>
        <end position="27"/>
    </location>
</feature>
<name>S7XV82_SPRLO</name>
<feature type="transmembrane region" description="Helical" evidence="1">
    <location>
        <begin position="121"/>
        <end position="139"/>
    </location>
</feature>
<dbReference type="InParanoid" id="S7XV82"/>
<protein>
    <submittedName>
        <fullName evidence="2">Uncharacterized protein</fullName>
    </submittedName>
</protein>
<dbReference type="VEuPathDB" id="MicrosporidiaDB:SLOPH_597"/>
<keyword evidence="3" id="KW-1185">Reference proteome</keyword>
<keyword evidence="1" id="KW-0472">Membrane</keyword>
<evidence type="ECO:0000313" key="3">
    <source>
        <dbReference type="Proteomes" id="UP000014978"/>
    </source>
</evidence>
<dbReference type="Proteomes" id="UP000014978">
    <property type="component" value="Unassembled WGS sequence"/>
</dbReference>
<keyword evidence="1" id="KW-1133">Transmembrane helix</keyword>
<dbReference type="AlphaFoldDB" id="S7XV82"/>
<reference evidence="3" key="1">
    <citation type="journal article" date="2013" name="PLoS Genet.">
        <title>The genome of Spraguea lophii and the basis of host-microsporidian interactions.</title>
        <authorList>
            <person name="Campbell S.E."/>
            <person name="Williams T.A."/>
            <person name="Yousuf A."/>
            <person name="Soanes D.M."/>
            <person name="Paszkiewicz K.H."/>
            <person name="Williams B.A.P."/>
        </authorList>
    </citation>
    <scope>NUCLEOTIDE SEQUENCE [LARGE SCALE GENOMIC DNA]</scope>
    <source>
        <strain evidence="3">42_110</strain>
    </source>
</reference>
<feature type="transmembrane region" description="Helical" evidence="1">
    <location>
        <begin position="47"/>
        <end position="65"/>
    </location>
</feature>
<evidence type="ECO:0000313" key="2">
    <source>
        <dbReference type="EMBL" id="EPR79778.1"/>
    </source>
</evidence>
<organism evidence="2 3">
    <name type="scientific">Spraguea lophii (strain 42_110)</name>
    <name type="common">Microsporidian parasite</name>
    <dbReference type="NCBI Taxonomy" id="1358809"/>
    <lineage>
        <taxon>Eukaryota</taxon>
        <taxon>Fungi</taxon>
        <taxon>Fungi incertae sedis</taxon>
        <taxon>Microsporidia</taxon>
        <taxon>Spragueidae</taxon>
        <taxon>Spraguea</taxon>
    </lineage>
</organism>